<dbReference type="Gene3D" id="1.20.120.1750">
    <property type="match status" value="1"/>
</dbReference>
<keyword evidence="3" id="KW-0479">Metal-binding</keyword>
<dbReference type="CDD" id="cd20336">
    <property type="entry name" value="Rcat_RBR"/>
    <property type="match status" value="1"/>
</dbReference>
<evidence type="ECO:0000313" key="11">
    <source>
        <dbReference type="EMBL" id="CAD7701944.1"/>
    </source>
</evidence>
<feature type="compositionally biased region" description="Polar residues" evidence="9">
    <location>
        <begin position="810"/>
        <end position="823"/>
    </location>
</feature>
<dbReference type="Pfam" id="PF22191">
    <property type="entry name" value="IBR_1"/>
    <property type="match status" value="1"/>
</dbReference>
<evidence type="ECO:0000256" key="5">
    <source>
        <dbReference type="ARBA" id="ARBA00022786"/>
    </source>
</evidence>
<evidence type="ECO:0000256" key="6">
    <source>
        <dbReference type="ARBA" id="ARBA00022833"/>
    </source>
</evidence>
<evidence type="ECO:0000256" key="9">
    <source>
        <dbReference type="SAM" id="MobiDB-lite"/>
    </source>
</evidence>
<dbReference type="CDD" id="cd20335">
    <property type="entry name" value="BRcat_RBR"/>
    <property type="match status" value="1"/>
</dbReference>
<dbReference type="Proteomes" id="UP000708148">
    <property type="component" value="Unassembled WGS sequence"/>
</dbReference>
<organism evidence="11 12">
    <name type="scientific">Ostreobium quekettii</name>
    <dbReference type="NCBI Taxonomy" id="121088"/>
    <lineage>
        <taxon>Eukaryota</taxon>
        <taxon>Viridiplantae</taxon>
        <taxon>Chlorophyta</taxon>
        <taxon>core chlorophytes</taxon>
        <taxon>Ulvophyceae</taxon>
        <taxon>TCBD clade</taxon>
        <taxon>Bryopsidales</taxon>
        <taxon>Ostreobineae</taxon>
        <taxon>Ostreobiaceae</taxon>
        <taxon>Ostreobium</taxon>
    </lineage>
</organism>
<feature type="region of interest" description="Disordered" evidence="9">
    <location>
        <begin position="795"/>
        <end position="945"/>
    </location>
</feature>
<dbReference type="PANTHER" id="PTHR11685">
    <property type="entry name" value="RBR FAMILY RING FINGER AND IBR DOMAIN-CONTAINING"/>
    <property type="match status" value="1"/>
</dbReference>
<dbReference type="Pfam" id="PF01485">
    <property type="entry name" value="IBR"/>
    <property type="match status" value="1"/>
</dbReference>
<evidence type="ECO:0000259" key="10">
    <source>
        <dbReference type="PROSITE" id="PS50089"/>
    </source>
</evidence>
<dbReference type="InterPro" id="IPR002867">
    <property type="entry name" value="IBR_dom"/>
</dbReference>
<reference evidence="11" key="1">
    <citation type="submission" date="2020-12" db="EMBL/GenBank/DDBJ databases">
        <authorList>
            <person name="Iha C."/>
        </authorList>
    </citation>
    <scope>NUCLEOTIDE SEQUENCE</scope>
</reference>
<keyword evidence="5" id="KW-0833">Ubl conjugation pathway</keyword>
<dbReference type="GO" id="GO:0004842">
    <property type="term" value="F:ubiquitin-protein transferase activity"/>
    <property type="evidence" value="ECO:0007669"/>
    <property type="project" value="InterPro"/>
</dbReference>
<dbReference type="InterPro" id="IPR001841">
    <property type="entry name" value="Znf_RING"/>
</dbReference>
<dbReference type="SMART" id="SM00647">
    <property type="entry name" value="IBR"/>
    <property type="match status" value="2"/>
</dbReference>
<sequence length="1686" mass="181299">MGDAAAGGCSSSEGDEDLHSSADVDEAPFPFEDSDCEAGGWRRGGGRGGNPRANTLAPHQLDRARLRDVHLIARVCDIAEDTAHELLVRQGWDHQKVLELHCPFRGDCRPPAADTDCPVCLESCVLPTSDKALSFHLCGHPMHWACAGQYAKNQVDSMAGMAQETFLGSITCPWCIANKEDTPGFLTECQVCDLIGPTEFKTYKQVRRNMLARNERHCPREGCTNVVRFLSAGGGASSCLTLECACGHRFCRLCGCVEHWPVSCEDFASYFRLQEEMYENTQDLQQRLDATTRKLREVRNELANQPEAARVRQPVPPFAQPVLGAQRDRNQNPIRGGCAGIGAGRGFGRGPGRGFGGGLGRGFGRGAGRGNGRGAGRGIVRGTGRTMVQEVVQRPGRGLEAGGRGLAQGMVQTWHAGAGQELTIELDAAQEAARAFMVDAVPGGFGTDPQQAEEEEGEGMDMDVVPLGRHEGAENQAVPPKGSELLGAEVASAEIGQVHVDAVERAVPVVDQEEEILGMEVMGVEDEVDAQHQGGGMEHRDTLVGDQGSELAQGGRLGSSTLLQGSNHQEDVHQTEVSGVCDAGRQGGRLDVWGPLEVPKPICLAWKGGEGGELCSVDGLQHRQAVVDDQSTVGVWHPGKWWAQGSPPVDRAGNCQHSSHGCTNQCHGQDSGHGPQDLCVSTAGDGIGDERQLQGPVADSSDKRVAVRDNEGGSRASDLRKSKSKCGSGALWQGQPVSPDASLPKSRNEVRIRETLQRHYRANRPEPYLPGLHLHALTGVFADASFPNGDVDGGSLLRPLGREGHVHTQRGWQNARPEQSDNGMRTKRSRAVAGRRGQPEGIGGSKSGRDSASSRQLKGARIEDCEHSPLQFYRGGSDDGLDRSPLPPQGDAIGREGDAQARPTGKRLSRSLHTSHDVSPQGKQQKTGDRRGPKRVGVGGSVQVGDMGLVASDVEEGQRRCSRNQGESQGSRIRKKIAQWVGSIGSGRGRDSGPWLIGKDAFLPQNGQASKDSGALIGEDVTSDDEGSDAGAQCGKGPLEGRWAEGQLYASDPGCAQTSGTGSGSILDPAQHPGVEGSGGNCAAGAAACPGGKMLDMTGNPPVVLDDVRAMDLNKCTQLSQDDDMSIGHSSGALMPLENLEQDAATGMTLDSARNVPVRTLGLSDGSSSGVDAVPAVDRTGPPCLLGRAYEGRGYADQTGGGAGGDAAHEMENVGLGGGAPSVVGEGGREGEASRDNGPQDPSAAQMEGHLPLSKPEGREADMTGSDAEGPPSHRSLGQDASQDSAATTVQEAGNSTEETSYIARHTKDCPRCFSLCEKIFGCDHVTCPRCHHHFCWRCRADWKQSGGYRHLERCSGENRVVPTRQEAERQFHEFLKQHDAVAVTLVSKEQFVRDWMRRETEMRTKFQYQGPWAEYQGGLEWDGLLDERIEVVEARVQRQQEEEARLQDRVAEQTQQLEWRQRYHVSRALQEKERGLRGLPITETDGVRQLSHQEFAAYQQIIAQGQSVDRAVRILKDIKAHTNELQPLSEGYCNLAQVLLSCERTRWACLLDSFFNKGRRLTKMVEFCVGELEHVKEVYLTLEAVITPLRESDEGSSSSSGSASTSGPHHRYSLGSLANQAEYYSRKRDNFILAWEAQMELPGEFAAKVAKVEALCCAGTGSFVVDCIEPRFCSLSWASSAVYPH</sequence>
<feature type="compositionally biased region" description="Basic and acidic residues" evidence="9">
    <location>
        <begin position="700"/>
        <end position="721"/>
    </location>
</feature>
<keyword evidence="4 7" id="KW-0863">Zinc-finger</keyword>
<proteinExistence type="inferred from homology"/>
<dbReference type="PROSITE" id="PS50089">
    <property type="entry name" value="ZF_RING_2"/>
    <property type="match status" value="1"/>
</dbReference>
<dbReference type="OrthoDB" id="10009520at2759"/>
<dbReference type="GO" id="GO:0008270">
    <property type="term" value="F:zinc ion binding"/>
    <property type="evidence" value="ECO:0007669"/>
    <property type="project" value="UniProtKB-KW"/>
</dbReference>
<protein>
    <recommendedName>
        <fullName evidence="10">RING-type domain-containing protein</fullName>
    </recommendedName>
</protein>
<feature type="compositionally biased region" description="Polar residues" evidence="9">
    <location>
        <begin position="558"/>
        <end position="567"/>
    </location>
</feature>
<feature type="compositionally biased region" description="Low complexity" evidence="9">
    <location>
        <begin position="1596"/>
        <end position="1608"/>
    </location>
</feature>
<evidence type="ECO:0000256" key="1">
    <source>
        <dbReference type="ARBA" id="ARBA00003976"/>
    </source>
</evidence>
<keyword evidence="12" id="KW-1185">Reference proteome</keyword>
<feature type="region of interest" description="Disordered" evidence="9">
    <location>
        <begin position="1004"/>
        <end position="1031"/>
    </location>
</feature>
<feature type="region of interest" description="Disordered" evidence="9">
    <location>
        <begin position="1"/>
        <end position="30"/>
    </location>
</feature>
<feature type="coiled-coil region" evidence="8">
    <location>
        <begin position="1430"/>
        <end position="1457"/>
    </location>
</feature>
<comment type="caution">
    <text evidence="11">The sequence shown here is derived from an EMBL/GenBank/DDBJ whole genome shotgun (WGS) entry which is preliminary data.</text>
</comment>
<gene>
    <name evidence="11" type="ORF">OSTQU699_LOCUS7301</name>
</gene>
<name>A0A8S1J492_9CHLO</name>
<comment type="similarity">
    <text evidence="2">Belongs to the RBR family. Ariadne subfamily.</text>
</comment>
<evidence type="ECO:0000256" key="3">
    <source>
        <dbReference type="ARBA" id="ARBA00022723"/>
    </source>
</evidence>
<feature type="region of interest" description="Disordered" evidence="9">
    <location>
        <begin position="554"/>
        <end position="575"/>
    </location>
</feature>
<evidence type="ECO:0000256" key="4">
    <source>
        <dbReference type="ARBA" id="ARBA00022771"/>
    </source>
</evidence>
<comment type="function">
    <text evidence="1">Might act as an E3 ubiquitin-protein ligase, or as part of E3 complex, which accepts ubiquitin from specific E2 ubiquitin-conjugating enzymes and then transfers it to substrates.</text>
</comment>
<dbReference type="SUPFAM" id="SSF57850">
    <property type="entry name" value="RING/U-box"/>
    <property type="match status" value="2"/>
</dbReference>
<feature type="region of interest" description="Disordered" evidence="9">
    <location>
        <begin position="1197"/>
        <end position="1300"/>
    </location>
</feature>
<dbReference type="EMBL" id="CAJHUC010001663">
    <property type="protein sequence ID" value="CAD7701944.1"/>
    <property type="molecule type" value="Genomic_DNA"/>
</dbReference>
<keyword evidence="6" id="KW-0862">Zinc</keyword>
<evidence type="ECO:0000256" key="8">
    <source>
        <dbReference type="SAM" id="Coils"/>
    </source>
</evidence>
<keyword evidence="8" id="KW-0175">Coiled coil</keyword>
<feature type="region of interest" description="Disordered" evidence="9">
    <location>
        <begin position="677"/>
        <end position="748"/>
    </location>
</feature>
<dbReference type="GO" id="GO:0016567">
    <property type="term" value="P:protein ubiquitination"/>
    <property type="evidence" value="ECO:0007669"/>
    <property type="project" value="InterPro"/>
</dbReference>
<evidence type="ECO:0000256" key="7">
    <source>
        <dbReference type="PROSITE-ProRule" id="PRU00175"/>
    </source>
</evidence>
<feature type="domain" description="RING-type" evidence="10">
    <location>
        <begin position="117"/>
        <end position="175"/>
    </location>
</feature>
<feature type="region of interest" description="Disordered" evidence="9">
    <location>
        <begin position="1592"/>
        <end position="1612"/>
    </location>
</feature>
<feature type="compositionally biased region" description="Polar residues" evidence="9">
    <location>
        <begin position="1279"/>
        <end position="1300"/>
    </location>
</feature>
<evidence type="ECO:0000256" key="2">
    <source>
        <dbReference type="ARBA" id="ARBA00005884"/>
    </source>
</evidence>
<accession>A0A8S1J492</accession>
<dbReference type="InterPro" id="IPR031127">
    <property type="entry name" value="E3_UB_ligase_RBR"/>
</dbReference>
<evidence type="ECO:0000313" key="12">
    <source>
        <dbReference type="Proteomes" id="UP000708148"/>
    </source>
</evidence>